<name>A0A562KGY2_9FLAO</name>
<protein>
    <submittedName>
        <fullName evidence="2">Putative F0F1-ATPase subunit (Ca2+/Mg2+ transporter)</fullName>
    </submittedName>
</protein>
<comment type="caution">
    <text evidence="2">The sequence shown here is derived from an EMBL/GenBank/DDBJ whole genome shotgun (WGS) entry which is preliminary data.</text>
</comment>
<sequence>MDSKDNKKQSNKWLALINIPFQMGLIIFGFSYLGGWLDEKYPNPEGYFLKGITLLGVFVALYNVIKQVNQLNNNK</sequence>
<keyword evidence="1" id="KW-0812">Transmembrane</keyword>
<reference evidence="2 3" key="1">
    <citation type="journal article" date="2015" name="Stand. Genomic Sci.">
        <title>Genomic Encyclopedia of Bacterial and Archaeal Type Strains, Phase III: the genomes of soil and plant-associated and newly described type strains.</title>
        <authorList>
            <person name="Whitman W.B."/>
            <person name="Woyke T."/>
            <person name="Klenk H.P."/>
            <person name="Zhou Y."/>
            <person name="Lilburn T.G."/>
            <person name="Beck B.J."/>
            <person name="De Vos P."/>
            <person name="Vandamme P."/>
            <person name="Eisen J.A."/>
            <person name="Garrity G."/>
            <person name="Hugenholtz P."/>
            <person name="Kyrpides N.C."/>
        </authorList>
    </citation>
    <scope>NUCLEOTIDE SEQUENCE [LARGE SCALE GENOMIC DNA]</scope>
    <source>
        <strain evidence="2 3">CGMCC 1.6844</strain>
    </source>
</reference>
<dbReference type="Pfam" id="PF09527">
    <property type="entry name" value="ATPase_gene1"/>
    <property type="match status" value="1"/>
</dbReference>
<dbReference type="AlphaFoldDB" id="A0A562KGY2"/>
<evidence type="ECO:0000313" key="2">
    <source>
        <dbReference type="EMBL" id="TWH94669.1"/>
    </source>
</evidence>
<evidence type="ECO:0000256" key="1">
    <source>
        <dbReference type="SAM" id="Phobius"/>
    </source>
</evidence>
<feature type="transmembrane region" description="Helical" evidence="1">
    <location>
        <begin position="47"/>
        <end position="65"/>
    </location>
</feature>
<feature type="transmembrane region" description="Helical" evidence="1">
    <location>
        <begin position="12"/>
        <end position="35"/>
    </location>
</feature>
<dbReference type="InterPro" id="IPR032820">
    <property type="entry name" value="ATPase_put"/>
</dbReference>
<keyword evidence="1" id="KW-0472">Membrane</keyword>
<keyword evidence="3" id="KW-1185">Reference proteome</keyword>
<keyword evidence="1" id="KW-1133">Transmembrane helix</keyword>
<dbReference type="OrthoDB" id="9798708at2"/>
<dbReference type="RefSeq" id="WP_133608834.1">
    <property type="nucleotide sequence ID" value="NZ_SNZC01000002.1"/>
</dbReference>
<proteinExistence type="predicted"/>
<gene>
    <name evidence="2" type="ORF">IP97_01381</name>
</gene>
<dbReference type="Proteomes" id="UP000315312">
    <property type="component" value="Unassembled WGS sequence"/>
</dbReference>
<dbReference type="EMBL" id="VLKM01000005">
    <property type="protein sequence ID" value="TWH94669.1"/>
    <property type="molecule type" value="Genomic_DNA"/>
</dbReference>
<evidence type="ECO:0000313" key="3">
    <source>
        <dbReference type="Proteomes" id="UP000315312"/>
    </source>
</evidence>
<organism evidence="2 3">
    <name type="scientific">Flavobacterium cheniae</name>
    <dbReference type="NCBI Taxonomy" id="295428"/>
    <lineage>
        <taxon>Bacteria</taxon>
        <taxon>Pseudomonadati</taxon>
        <taxon>Bacteroidota</taxon>
        <taxon>Flavobacteriia</taxon>
        <taxon>Flavobacteriales</taxon>
        <taxon>Flavobacteriaceae</taxon>
        <taxon>Flavobacterium</taxon>
    </lineage>
</organism>
<accession>A0A562KGY2</accession>